<dbReference type="Pfam" id="PF13181">
    <property type="entry name" value="TPR_8"/>
    <property type="match status" value="2"/>
</dbReference>
<dbReference type="PANTHER" id="PTHR46050:SF18">
    <property type="entry name" value="TETRATRICOPEPTIDE REPEAT (TPR)-LIKE SUPERFAMILY PROTEIN"/>
    <property type="match status" value="1"/>
</dbReference>
<sequence>MADQTPQHLGPNQTGCGFVGSIFQRKAFVRPRSASTPPLPAIKDATAARHSTSSIKHSRDHSIKIKRRRASSGDSTYLDSTIIAAAAKPPPPPKHTKTPSQKPPPAVSVSPRHSRNKTSDSSRDQLPYTKWLKKEPTFTESELSMRIAVRQKSTPTGGILYRASSNNGMLPSHLGNLKQQGGGAKASSGKTSANSHVTSLSKGGRSIHTPMLMGNIVKKPSGKTKAQHRFDSETLKLMGNENYKEGRYEEAIALYQEAIAQDPSKASYYSNKSAALIGLGRLIEAVFDCRVAIRIYPMYQRAHQRLAKLYLRLGDADKALSHYKQLGAKADAIEVSLAEALKMHLTKTKEARTVRDWESVEEESHLAISSGADSSPQIYALKAEALLNLGKHQEAYTIIQKGPNYDTNLCIQFLGAAGCSDLLTTKAQVYMAAGRFEEAVAAAQCAAKLDPTEEAKATAERALALASARSEGNQLFKASKFTDALKVYSEGLQHQALNSVLLCNRAACLSKLGEYEKAVEDCTAALALRPSYAKARLRRADCFSKLERWEASIQDYEIMLKENPKDRDVEKALYVAQVHAQKQLSEDIRNMKNNASSNLVMISSKEHFRRFVIAPGDH</sequence>
<evidence type="ECO:0000256" key="1">
    <source>
        <dbReference type="PROSITE-ProRule" id="PRU00339"/>
    </source>
</evidence>
<accession>A0AAF0X1R9</accession>
<dbReference type="InterPro" id="IPR011990">
    <property type="entry name" value="TPR-like_helical_dom_sf"/>
</dbReference>
<name>A0AAF0X1R9_DAUCS</name>
<feature type="repeat" description="TPR" evidence="1">
    <location>
        <begin position="420"/>
        <end position="453"/>
    </location>
</feature>
<gene>
    <name evidence="3" type="ORF">DCAR_0418398</name>
</gene>
<dbReference type="AlphaFoldDB" id="A0AAF0X1R9"/>
<evidence type="ECO:0000313" key="4">
    <source>
        <dbReference type="Proteomes" id="UP000077755"/>
    </source>
</evidence>
<dbReference type="Pfam" id="PF00515">
    <property type="entry name" value="TPR_1"/>
    <property type="match status" value="1"/>
</dbReference>
<protein>
    <submittedName>
        <fullName evidence="3">Uncharacterized protein</fullName>
    </submittedName>
</protein>
<reference evidence="3" key="2">
    <citation type="submission" date="2022-03" db="EMBL/GenBank/DDBJ databases">
        <title>Draft title - Genomic analysis of global carrot germplasm unveils the trajectory of domestication and the origin of high carotenoid orange carrot.</title>
        <authorList>
            <person name="Iorizzo M."/>
            <person name="Ellison S."/>
            <person name="Senalik D."/>
            <person name="Macko-Podgorni A."/>
            <person name="Grzebelus D."/>
            <person name="Bostan H."/>
            <person name="Rolling W."/>
            <person name="Curaba J."/>
            <person name="Simon P."/>
        </authorList>
    </citation>
    <scope>NUCLEOTIDE SEQUENCE</scope>
    <source>
        <tissue evidence="3">Leaf</tissue>
    </source>
</reference>
<keyword evidence="4" id="KW-1185">Reference proteome</keyword>
<feature type="region of interest" description="Disordered" evidence="2">
    <location>
        <begin position="29"/>
        <end position="130"/>
    </location>
</feature>
<dbReference type="PROSITE" id="PS50005">
    <property type="entry name" value="TPR"/>
    <property type="match status" value="3"/>
</dbReference>
<reference evidence="3" key="1">
    <citation type="journal article" date="2016" name="Nat. Genet.">
        <title>A high-quality carrot genome assembly provides new insights into carotenoid accumulation and asterid genome evolution.</title>
        <authorList>
            <person name="Iorizzo M."/>
            <person name="Ellison S."/>
            <person name="Senalik D."/>
            <person name="Zeng P."/>
            <person name="Satapoomin P."/>
            <person name="Huang J."/>
            <person name="Bowman M."/>
            <person name="Iovene M."/>
            <person name="Sanseverino W."/>
            <person name="Cavagnaro P."/>
            <person name="Yildiz M."/>
            <person name="Macko-Podgorni A."/>
            <person name="Moranska E."/>
            <person name="Grzebelus E."/>
            <person name="Grzebelus D."/>
            <person name="Ashrafi H."/>
            <person name="Zheng Z."/>
            <person name="Cheng S."/>
            <person name="Spooner D."/>
            <person name="Van Deynze A."/>
            <person name="Simon P."/>
        </authorList>
    </citation>
    <scope>NUCLEOTIDE SEQUENCE</scope>
    <source>
        <tissue evidence="3">Leaf</tissue>
    </source>
</reference>
<dbReference type="SMART" id="SM00028">
    <property type="entry name" value="TPR"/>
    <property type="match status" value="8"/>
</dbReference>
<evidence type="ECO:0000256" key="2">
    <source>
        <dbReference type="SAM" id="MobiDB-lite"/>
    </source>
</evidence>
<dbReference type="EMBL" id="CP093346">
    <property type="protein sequence ID" value="WOG99051.1"/>
    <property type="molecule type" value="Genomic_DNA"/>
</dbReference>
<feature type="repeat" description="TPR" evidence="1">
    <location>
        <begin position="232"/>
        <end position="265"/>
    </location>
</feature>
<evidence type="ECO:0000313" key="3">
    <source>
        <dbReference type="EMBL" id="WOG99051.1"/>
    </source>
</evidence>
<feature type="compositionally biased region" description="Basic residues" evidence="2">
    <location>
        <begin position="56"/>
        <end position="70"/>
    </location>
</feature>
<proteinExistence type="predicted"/>
<dbReference type="GO" id="GO:0005737">
    <property type="term" value="C:cytoplasm"/>
    <property type="evidence" value="ECO:0007669"/>
    <property type="project" value="TreeGrafter"/>
</dbReference>
<dbReference type="PANTHER" id="PTHR46050">
    <property type="entry name" value="TPR REPEAT-CONTAINING THIOREDOXIN"/>
    <property type="match status" value="1"/>
</dbReference>
<dbReference type="InterPro" id="IPR019734">
    <property type="entry name" value="TPR_rpt"/>
</dbReference>
<dbReference type="Gene3D" id="1.25.40.10">
    <property type="entry name" value="Tetratricopeptide repeat domain"/>
    <property type="match status" value="3"/>
</dbReference>
<dbReference type="Pfam" id="PF13414">
    <property type="entry name" value="TPR_11"/>
    <property type="match status" value="1"/>
</dbReference>
<dbReference type="Proteomes" id="UP000077755">
    <property type="component" value="Chromosome 4"/>
</dbReference>
<dbReference type="SUPFAM" id="SSF48452">
    <property type="entry name" value="TPR-like"/>
    <property type="match status" value="2"/>
</dbReference>
<keyword evidence="1" id="KW-0802">TPR repeat</keyword>
<feature type="repeat" description="TPR" evidence="1">
    <location>
        <begin position="499"/>
        <end position="532"/>
    </location>
</feature>
<feature type="region of interest" description="Disordered" evidence="2">
    <location>
        <begin position="178"/>
        <end position="204"/>
    </location>
</feature>
<dbReference type="InterPro" id="IPR044534">
    <property type="entry name" value="TTL1-4"/>
</dbReference>
<organism evidence="3 4">
    <name type="scientific">Daucus carota subsp. sativus</name>
    <name type="common">Carrot</name>
    <dbReference type="NCBI Taxonomy" id="79200"/>
    <lineage>
        <taxon>Eukaryota</taxon>
        <taxon>Viridiplantae</taxon>
        <taxon>Streptophyta</taxon>
        <taxon>Embryophyta</taxon>
        <taxon>Tracheophyta</taxon>
        <taxon>Spermatophyta</taxon>
        <taxon>Magnoliopsida</taxon>
        <taxon>eudicotyledons</taxon>
        <taxon>Gunneridae</taxon>
        <taxon>Pentapetalae</taxon>
        <taxon>asterids</taxon>
        <taxon>campanulids</taxon>
        <taxon>Apiales</taxon>
        <taxon>Apiaceae</taxon>
        <taxon>Apioideae</taxon>
        <taxon>Scandiceae</taxon>
        <taxon>Daucinae</taxon>
        <taxon>Daucus</taxon>
        <taxon>Daucus sect. Daucus</taxon>
    </lineage>
</organism>